<dbReference type="HOGENOM" id="CLU_3341923_0_0_3"/>
<dbReference type="EMBL" id="CP003601">
    <property type="protein sequence ID" value="AFY97012.1"/>
    <property type="molecule type" value="Genomic_DNA"/>
</dbReference>
<evidence type="ECO:0000313" key="2">
    <source>
        <dbReference type="Proteomes" id="UP000010366"/>
    </source>
</evidence>
<keyword evidence="2" id="KW-1185">Reference proteome</keyword>
<keyword evidence="1" id="KW-0614">Plasmid</keyword>
<protein>
    <submittedName>
        <fullName evidence="1">Uncharacterized protein</fullName>
    </submittedName>
</protein>
<dbReference type="Proteomes" id="UP000010366">
    <property type="component" value="Plasmid pCHA6605.01"/>
</dbReference>
<name>K9UPJ5_CHAP6</name>
<proteinExistence type="predicted"/>
<reference evidence="1 2" key="1">
    <citation type="submission" date="2012-05" db="EMBL/GenBank/DDBJ databases">
        <title>Noncontiguous Finished plasmid 1 of genome of Chamaesiphon sp. PCC 6605.</title>
        <authorList>
            <consortium name="US DOE Joint Genome Institute"/>
            <person name="Gugger M."/>
            <person name="Coursin T."/>
            <person name="Rippka R."/>
            <person name="Tandeau De Marsac N."/>
            <person name="Huntemann M."/>
            <person name="Wei C.-L."/>
            <person name="Han J."/>
            <person name="Detter J.C."/>
            <person name="Han C."/>
            <person name="Tapia R."/>
            <person name="Chen A."/>
            <person name="Kyrpides N."/>
            <person name="Mavromatis K."/>
            <person name="Markowitz V."/>
            <person name="Szeto E."/>
            <person name="Ivanova N."/>
            <person name="Pagani I."/>
            <person name="Pati A."/>
            <person name="Goodwin L."/>
            <person name="Nordberg H.P."/>
            <person name="Cantor M.N."/>
            <person name="Hua S.X."/>
            <person name="Woyke T."/>
            <person name="Kerfeld C.A."/>
        </authorList>
    </citation>
    <scope>NUCLEOTIDE SEQUENCE [LARGE SCALE GENOMIC DNA]</scope>
    <source>
        <strain evidence="2">ATCC 27169 / PCC 6605</strain>
        <plasmid evidence="2">Plasmid pCHA6605.01</plasmid>
    </source>
</reference>
<geneLocation type="plasmid" evidence="1 2">
    <name>pCHA6605.01</name>
</geneLocation>
<dbReference type="KEGG" id="cmp:Cha6605_6182"/>
<dbReference type="AlphaFoldDB" id="K9UPJ5"/>
<gene>
    <name evidence="1" type="ORF">Cha6605_6182</name>
</gene>
<accession>K9UPJ5</accession>
<evidence type="ECO:0000313" key="1">
    <source>
        <dbReference type="EMBL" id="AFY97012.1"/>
    </source>
</evidence>
<organism evidence="1 2">
    <name type="scientific">Chamaesiphon minutus (strain ATCC 27169 / PCC 6605)</name>
    <dbReference type="NCBI Taxonomy" id="1173020"/>
    <lineage>
        <taxon>Bacteria</taxon>
        <taxon>Bacillati</taxon>
        <taxon>Cyanobacteriota</taxon>
        <taxon>Cyanophyceae</taxon>
        <taxon>Gomontiellales</taxon>
        <taxon>Chamaesiphonaceae</taxon>
        <taxon>Chamaesiphon</taxon>
    </lineage>
</organism>
<sequence length="37" mass="4444">MYSCQSIYNETYQLIPAFTHYLYKVKLSINDVKTVRI</sequence>